<feature type="domain" description="DUF4140" evidence="3">
    <location>
        <begin position="16"/>
        <end position="105"/>
    </location>
</feature>
<dbReference type="InterPro" id="IPR037291">
    <property type="entry name" value="DUF4139"/>
</dbReference>
<feature type="domain" description="DUF4139" evidence="2">
    <location>
        <begin position="232"/>
        <end position="719"/>
    </location>
</feature>
<dbReference type="AlphaFoldDB" id="A0A918G0Y4"/>
<dbReference type="Proteomes" id="UP000606194">
    <property type="component" value="Unassembled WGS sequence"/>
</dbReference>
<dbReference type="EMBL" id="BMTL01000027">
    <property type="protein sequence ID" value="GGS11663.1"/>
    <property type="molecule type" value="Genomic_DNA"/>
</dbReference>
<dbReference type="PANTHER" id="PTHR31005:SF8">
    <property type="entry name" value="DUF4139 DOMAIN-CONTAINING PROTEIN"/>
    <property type="match status" value="1"/>
</dbReference>
<dbReference type="RefSeq" id="WP_190152327.1">
    <property type="nucleotide sequence ID" value="NZ_BMTL01000027.1"/>
</dbReference>
<dbReference type="Pfam" id="PF13598">
    <property type="entry name" value="DUF4139"/>
    <property type="match status" value="1"/>
</dbReference>
<feature type="region of interest" description="Disordered" evidence="1">
    <location>
        <begin position="429"/>
        <end position="460"/>
    </location>
</feature>
<protein>
    <recommendedName>
        <fullName evidence="6">DUF4139 domain-containing protein</fullName>
    </recommendedName>
</protein>
<accession>A0A918G0Y4</accession>
<proteinExistence type="predicted"/>
<dbReference type="InterPro" id="IPR025554">
    <property type="entry name" value="DUF4140"/>
</dbReference>
<dbReference type="Pfam" id="PF13600">
    <property type="entry name" value="DUF4140"/>
    <property type="match status" value="1"/>
</dbReference>
<reference evidence="4" key="2">
    <citation type="submission" date="2020-09" db="EMBL/GenBank/DDBJ databases">
        <authorList>
            <person name="Sun Q."/>
            <person name="Ohkuma M."/>
        </authorList>
    </citation>
    <scope>NUCLEOTIDE SEQUENCE</scope>
    <source>
        <strain evidence="4">JCM 4386</strain>
    </source>
</reference>
<gene>
    <name evidence="4" type="ORF">GCM10010269_58590</name>
</gene>
<evidence type="ECO:0000313" key="5">
    <source>
        <dbReference type="Proteomes" id="UP000606194"/>
    </source>
</evidence>
<reference evidence="4" key="1">
    <citation type="journal article" date="2014" name="Int. J. Syst. Evol. Microbiol.">
        <title>Complete genome sequence of Corynebacterium casei LMG S-19264T (=DSM 44701T), isolated from a smear-ripened cheese.</title>
        <authorList>
            <consortium name="US DOE Joint Genome Institute (JGI-PGF)"/>
            <person name="Walter F."/>
            <person name="Albersmeier A."/>
            <person name="Kalinowski J."/>
            <person name="Ruckert C."/>
        </authorList>
    </citation>
    <scope>NUCLEOTIDE SEQUENCE</scope>
    <source>
        <strain evidence="4">JCM 4386</strain>
    </source>
</reference>
<feature type="compositionally biased region" description="Pro residues" evidence="1">
    <location>
        <begin position="446"/>
        <end position="457"/>
    </location>
</feature>
<evidence type="ECO:0000259" key="3">
    <source>
        <dbReference type="Pfam" id="PF13600"/>
    </source>
</evidence>
<evidence type="ECO:0000313" key="4">
    <source>
        <dbReference type="EMBL" id="GGS11663.1"/>
    </source>
</evidence>
<evidence type="ECO:0000256" key="1">
    <source>
        <dbReference type="SAM" id="MobiDB-lite"/>
    </source>
</evidence>
<sequence length="731" mass="76475">MTAETAQRWGSALDAVVVYAQGALCRRLARGAVPPDGRVRVTGLPRSLDPGSLRARVTGARAVRVVEARVEVEAEPLDAAASDALRREVERLREQWAAAQGRRDRQLGLIEEVRALRPVPPTRRREDPHRRTPVDAWLGLAAFVDERLTRLHSRLIELEEALERAEHAFLVASDRLDRASTDAPPAQVRTTVSAVLTFDVSAGPTAEAGAGGSGRAEAGAGSEAEAHAEVEVEVEYAVPGAVWAPAYRLTHRQGEGSGRLVLRAAVAQRTGEDWTGVRIALATADLRRRTDLPALRSMRIGRRQPSPAPSGWREPPTGLDDLFAGYDGAGVRTGRGGAAAPGGDAMAAGDGLPLTVGAPAGYGPPPSVPLPGGAQPKAFTGGSADLAAPPRSRPGPGGGERLRTGPVPPTAPAVMASAVMAPAAYGRAAPPPPPAPAAPGSAAPQGAPPPVSGPPQPSAAELDYPALVLSGPEEQGSRRGRLFPDTPYDPVAAEHRRRAEAVAALPLPGHAVPPRVSAGSFDHRFDAVARADIPSDGAWHTVTVGEITVGLRTEYLCVPSVEQTVYGTLLLSHSTDQALLAGPVEVVVGDEFLLTAALPTLAPGGVCRVGLGPAEGIRVTRRTTVHESTSGLRNSTTVLDHRVHVELANRLAGPVTVEVRERVPVTSDADVRIEERADWSKPRDDADAEHHTPGARVWRVELPAGGVTALDGGYEIRIPSARALAGGNRRS</sequence>
<dbReference type="PANTHER" id="PTHR31005">
    <property type="entry name" value="DUF4139 DOMAIN-CONTAINING PROTEIN"/>
    <property type="match status" value="1"/>
</dbReference>
<evidence type="ECO:0008006" key="6">
    <source>
        <dbReference type="Google" id="ProtNLM"/>
    </source>
</evidence>
<evidence type="ECO:0000259" key="2">
    <source>
        <dbReference type="Pfam" id="PF13598"/>
    </source>
</evidence>
<feature type="region of interest" description="Disordered" evidence="1">
    <location>
        <begin position="203"/>
        <end position="226"/>
    </location>
</feature>
<comment type="caution">
    <text evidence="4">The sequence shown here is derived from an EMBL/GenBank/DDBJ whole genome shotgun (WGS) entry which is preliminary data.</text>
</comment>
<dbReference type="InterPro" id="IPR011935">
    <property type="entry name" value="CHP02231"/>
</dbReference>
<keyword evidence="5" id="KW-1185">Reference proteome</keyword>
<name>A0A918G0Y4_9ACTN</name>
<feature type="region of interest" description="Disordered" evidence="1">
    <location>
        <begin position="357"/>
        <end position="410"/>
    </location>
</feature>
<organism evidence="4 5">
    <name type="scientific">Streptomyces humidus</name>
    <dbReference type="NCBI Taxonomy" id="52259"/>
    <lineage>
        <taxon>Bacteria</taxon>
        <taxon>Bacillati</taxon>
        <taxon>Actinomycetota</taxon>
        <taxon>Actinomycetes</taxon>
        <taxon>Kitasatosporales</taxon>
        <taxon>Streptomycetaceae</taxon>
        <taxon>Streptomyces</taxon>
    </lineage>
</organism>